<dbReference type="AlphaFoldDB" id="A0A5N6KKI4"/>
<sequence length="70" mass="8281">MTVGVFKKDTSIQHTVAVKDLVECRASHSHTETPEQPYTKKITVVRQESFQRYMYGVMIRWKITRPRKVQ</sequence>
<reference evidence="1 2" key="1">
    <citation type="submission" date="2019-06" db="EMBL/GenBank/DDBJ databases">
        <title>Genome Sequence of the Brown Rot Fungal Pathogen Monilinia laxa.</title>
        <authorList>
            <person name="De Miccolis Angelini R.M."/>
            <person name="Landi L."/>
            <person name="Abate D."/>
            <person name="Pollastro S."/>
            <person name="Romanazzi G."/>
            <person name="Faretra F."/>
        </authorList>
    </citation>
    <scope>NUCLEOTIDE SEQUENCE [LARGE SCALE GENOMIC DNA]</scope>
    <source>
        <strain evidence="1 2">Mlax316</strain>
    </source>
</reference>
<accession>A0A5N6KKI4</accession>
<dbReference type="Proteomes" id="UP000326757">
    <property type="component" value="Unassembled WGS sequence"/>
</dbReference>
<evidence type="ECO:0000313" key="2">
    <source>
        <dbReference type="Proteomes" id="UP000326757"/>
    </source>
</evidence>
<proteinExistence type="predicted"/>
<protein>
    <submittedName>
        <fullName evidence="1">Uncharacterized protein</fullName>
    </submittedName>
</protein>
<name>A0A5N6KKI4_MONLA</name>
<gene>
    <name evidence="1" type="ORF">EYC80_003522</name>
</gene>
<comment type="caution">
    <text evidence="1">The sequence shown here is derived from an EMBL/GenBank/DDBJ whole genome shotgun (WGS) entry which is preliminary data.</text>
</comment>
<keyword evidence="2" id="KW-1185">Reference proteome</keyword>
<evidence type="ECO:0000313" key="1">
    <source>
        <dbReference type="EMBL" id="KAB8304101.1"/>
    </source>
</evidence>
<dbReference type="EMBL" id="VIGI01000001">
    <property type="protein sequence ID" value="KAB8304101.1"/>
    <property type="molecule type" value="Genomic_DNA"/>
</dbReference>
<organism evidence="1 2">
    <name type="scientific">Monilinia laxa</name>
    <name type="common">Brown rot fungus</name>
    <name type="synonym">Sclerotinia laxa</name>
    <dbReference type="NCBI Taxonomy" id="61186"/>
    <lineage>
        <taxon>Eukaryota</taxon>
        <taxon>Fungi</taxon>
        <taxon>Dikarya</taxon>
        <taxon>Ascomycota</taxon>
        <taxon>Pezizomycotina</taxon>
        <taxon>Leotiomycetes</taxon>
        <taxon>Helotiales</taxon>
        <taxon>Sclerotiniaceae</taxon>
        <taxon>Monilinia</taxon>
    </lineage>
</organism>